<dbReference type="GO" id="GO:0016791">
    <property type="term" value="F:phosphatase activity"/>
    <property type="evidence" value="ECO:0007669"/>
    <property type="project" value="TreeGrafter"/>
</dbReference>
<dbReference type="InterPro" id="IPR029033">
    <property type="entry name" value="His_PPase_superfam"/>
</dbReference>
<accession>A0AAU9EL11</accession>
<dbReference type="PROSITE" id="PS00175">
    <property type="entry name" value="PG_MUTASE"/>
    <property type="match status" value="1"/>
</dbReference>
<feature type="binding site" evidence="2">
    <location>
        <begin position="7"/>
        <end position="14"/>
    </location>
    <ligand>
        <name>substrate</name>
    </ligand>
</feature>
<dbReference type="SMART" id="SM00855">
    <property type="entry name" value="PGAM"/>
    <property type="match status" value="1"/>
</dbReference>
<evidence type="ECO:0000313" key="3">
    <source>
        <dbReference type="EMBL" id="BEP28709.1"/>
    </source>
</evidence>
<dbReference type="RefSeq" id="WP_338537015.1">
    <property type="nucleotide sequence ID" value="NZ_AP028654.1"/>
</dbReference>
<organism evidence="3 4">
    <name type="scientific">Helicovermis profundi</name>
    <dbReference type="NCBI Taxonomy" id="3065157"/>
    <lineage>
        <taxon>Bacteria</taxon>
        <taxon>Bacillati</taxon>
        <taxon>Bacillota</taxon>
        <taxon>Clostridia</taxon>
        <taxon>Helicovermis</taxon>
    </lineage>
</organism>
<keyword evidence="4" id="KW-1185">Reference proteome</keyword>
<sequence length="206" mass="23903">MKVILIRHGETTANRKGIFSGHLDAKLTEKGKEQAINCRNRIVNLKIDYVFSSDLSRAVDTAKIVIESRNLDIEEKSGLREMNFGEWEGCKYDEIGEKYPDEFNVWSKDTLNIPCLNGESRRTFYFRVIKEYKELINRFDYTNKDKNKTIAIFAHSGVVRSILSSEIIGDIDGYWKFEIDNCSVNILEYDEKGFCYAKKINSLEKI</sequence>
<feature type="binding site" evidence="2">
    <location>
        <position position="57"/>
    </location>
    <ligand>
        <name>substrate</name>
    </ligand>
</feature>
<dbReference type="AlphaFoldDB" id="A0AAU9EL11"/>
<dbReference type="KEGG" id="hprf:HLPR_10400"/>
<dbReference type="InterPro" id="IPR001345">
    <property type="entry name" value="PG/BPGM_mutase_AS"/>
</dbReference>
<feature type="active site" description="Tele-phosphohistidine intermediate" evidence="1">
    <location>
        <position position="8"/>
    </location>
</feature>
<proteinExistence type="predicted"/>
<name>A0AAU9EL11_9FIRM</name>
<dbReference type="EMBL" id="AP028654">
    <property type="protein sequence ID" value="BEP28709.1"/>
    <property type="molecule type" value="Genomic_DNA"/>
</dbReference>
<dbReference type="SUPFAM" id="SSF53254">
    <property type="entry name" value="Phosphoglycerate mutase-like"/>
    <property type="match status" value="1"/>
</dbReference>
<evidence type="ECO:0000256" key="1">
    <source>
        <dbReference type="PIRSR" id="PIRSR613078-1"/>
    </source>
</evidence>
<gene>
    <name evidence="3" type="primary">cobC</name>
    <name evidence="3" type="ORF">HLPR_10400</name>
</gene>
<dbReference type="InterPro" id="IPR050275">
    <property type="entry name" value="PGM_Phosphatase"/>
</dbReference>
<dbReference type="PANTHER" id="PTHR48100">
    <property type="entry name" value="BROAD-SPECIFICITY PHOSPHATASE YOR283W-RELATED"/>
    <property type="match status" value="1"/>
</dbReference>
<protein>
    <submittedName>
        <fullName evidence="3">Alpha-ribazole phosphatase</fullName>
    </submittedName>
</protein>
<reference evidence="3 4" key="1">
    <citation type="submission" date="2023-08" db="EMBL/GenBank/DDBJ databases">
        <title>Helicovermis profunda gen. nov., sp. nov., a novel mesophilic, fermentative bacterium within the Bacillota from a deep-sea hydrothermal vent chimney.</title>
        <authorList>
            <person name="Miyazaki U."/>
            <person name="Mizutani D."/>
            <person name="Hashimoto Y."/>
            <person name="Tame A."/>
            <person name="Sawayama S."/>
            <person name="Miyazaki J."/>
            <person name="Takai K."/>
            <person name="Nakagawa S."/>
        </authorList>
    </citation>
    <scope>NUCLEOTIDE SEQUENCE [LARGE SCALE GENOMIC DNA]</scope>
    <source>
        <strain evidence="3 4">S502</strain>
    </source>
</reference>
<evidence type="ECO:0000313" key="4">
    <source>
        <dbReference type="Proteomes" id="UP001321786"/>
    </source>
</evidence>
<dbReference type="InterPro" id="IPR013078">
    <property type="entry name" value="His_Pase_superF_clade-1"/>
</dbReference>
<dbReference type="Proteomes" id="UP001321786">
    <property type="component" value="Chromosome"/>
</dbReference>
<evidence type="ECO:0000256" key="2">
    <source>
        <dbReference type="PIRSR" id="PIRSR613078-2"/>
    </source>
</evidence>
<dbReference type="Pfam" id="PF00300">
    <property type="entry name" value="His_Phos_1"/>
    <property type="match status" value="1"/>
</dbReference>
<feature type="active site" description="Proton donor/acceptor" evidence="1">
    <location>
        <position position="81"/>
    </location>
</feature>
<dbReference type="CDD" id="cd07067">
    <property type="entry name" value="HP_PGM_like"/>
    <property type="match status" value="1"/>
</dbReference>
<dbReference type="Gene3D" id="3.40.50.1240">
    <property type="entry name" value="Phosphoglycerate mutase-like"/>
    <property type="match status" value="1"/>
</dbReference>